<sequence length="295" mass="33759">MALLPDLCSLPVELHTSILSNLSPRQTISCRRISRHFRTLIDDKKNQRSLYIDEIKRMLHKIADKTERHLYFSIDTREDDGIQTAFIRAGIDHLRFYGLTLDEAIKNSHVLVGFVNYYCHRYKVQSKKAYIDTKAAANWLTFLLTYYQACHFPSGNNAGYDAAFKQTTSARILHGNLRAGLLLGEPHEECMKLIKFLEKTPGLYRPRYAGSRKLRVLNPPPPTEVKASVLNEIEGKTFLSKVGLNRLPEYAPMQYFVTTRGKHGEWVLEKVKAVGKGEEIGWLQQALVLETIHLS</sequence>
<keyword evidence="3" id="KW-1185">Reference proteome</keyword>
<dbReference type="InterPro" id="IPR036047">
    <property type="entry name" value="F-box-like_dom_sf"/>
</dbReference>
<evidence type="ECO:0000259" key="1">
    <source>
        <dbReference type="PROSITE" id="PS50181"/>
    </source>
</evidence>
<dbReference type="InterPro" id="IPR001810">
    <property type="entry name" value="F-box_dom"/>
</dbReference>
<feature type="domain" description="F-box" evidence="1">
    <location>
        <begin position="4"/>
        <end position="50"/>
    </location>
</feature>
<organism evidence="2 3">
    <name type="scientific">Septoria linicola</name>
    <dbReference type="NCBI Taxonomy" id="215465"/>
    <lineage>
        <taxon>Eukaryota</taxon>
        <taxon>Fungi</taxon>
        <taxon>Dikarya</taxon>
        <taxon>Ascomycota</taxon>
        <taxon>Pezizomycotina</taxon>
        <taxon>Dothideomycetes</taxon>
        <taxon>Dothideomycetidae</taxon>
        <taxon>Mycosphaerellales</taxon>
        <taxon>Mycosphaerellaceae</taxon>
        <taxon>Septoria</taxon>
    </lineage>
</organism>
<gene>
    <name evidence="2" type="ORF">Slin15195_G035530</name>
</gene>
<dbReference type="SMART" id="SM00256">
    <property type="entry name" value="FBOX"/>
    <property type="match status" value="1"/>
</dbReference>
<proteinExistence type="predicted"/>
<dbReference type="Gene3D" id="1.20.1280.50">
    <property type="match status" value="1"/>
</dbReference>
<evidence type="ECO:0000313" key="3">
    <source>
        <dbReference type="Proteomes" id="UP001056384"/>
    </source>
</evidence>
<reference evidence="2" key="1">
    <citation type="submission" date="2022-06" db="EMBL/GenBank/DDBJ databases">
        <title>Complete genome sequences of two strains of the flax pathogen Septoria linicola.</title>
        <authorList>
            <person name="Lapalu N."/>
            <person name="Simon A."/>
            <person name="Demenou B."/>
            <person name="Paumier D."/>
            <person name="Guillot M.-P."/>
            <person name="Gout L."/>
            <person name="Valade R."/>
        </authorList>
    </citation>
    <scope>NUCLEOTIDE SEQUENCE</scope>
    <source>
        <strain evidence="2">SE15195</strain>
    </source>
</reference>
<protein>
    <submittedName>
        <fullName evidence="2">F-box domain-containing protein</fullName>
    </submittedName>
</protein>
<dbReference type="PROSITE" id="PS50181">
    <property type="entry name" value="FBOX"/>
    <property type="match status" value="1"/>
</dbReference>
<dbReference type="EMBL" id="CP099419">
    <property type="protein sequence ID" value="USW50234.1"/>
    <property type="molecule type" value="Genomic_DNA"/>
</dbReference>
<dbReference type="Proteomes" id="UP001056384">
    <property type="component" value="Chromosome 2"/>
</dbReference>
<dbReference type="AlphaFoldDB" id="A0A9Q9EHP3"/>
<dbReference type="CDD" id="cd09917">
    <property type="entry name" value="F-box_SF"/>
    <property type="match status" value="1"/>
</dbReference>
<dbReference type="Pfam" id="PF12937">
    <property type="entry name" value="F-box-like"/>
    <property type="match status" value="1"/>
</dbReference>
<accession>A0A9Q9EHP3</accession>
<name>A0A9Q9EHP3_9PEZI</name>
<dbReference type="SUPFAM" id="SSF81383">
    <property type="entry name" value="F-box domain"/>
    <property type="match status" value="1"/>
</dbReference>
<evidence type="ECO:0000313" key="2">
    <source>
        <dbReference type="EMBL" id="USW50234.1"/>
    </source>
</evidence>